<protein>
    <submittedName>
        <fullName evidence="1">Uncharacterized protein</fullName>
    </submittedName>
</protein>
<gene>
    <name evidence="1" type="ORF">SLS58_005540</name>
</gene>
<dbReference type="Proteomes" id="UP001521184">
    <property type="component" value="Unassembled WGS sequence"/>
</dbReference>
<name>A0ABR3TQ75_9PEZI</name>
<organism evidence="1 2">
    <name type="scientific">Diplodia intermedia</name>
    <dbReference type="NCBI Taxonomy" id="856260"/>
    <lineage>
        <taxon>Eukaryota</taxon>
        <taxon>Fungi</taxon>
        <taxon>Dikarya</taxon>
        <taxon>Ascomycota</taxon>
        <taxon>Pezizomycotina</taxon>
        <taxon>Dothideomycetes</taxon>
        <taxon>Dothideomycetes incertae sedis</taxon>
        <taxon>Botryosphaeriales</taxon>
        <taxon>Botryosphaeriaceae</taxon>
        <taxon>Diplodia</taxon>
    </lineage>
</organism>
<proteinExistence type="predicted"/>
<keyword evidence="2" id="KW-1185">Reference proteome</keyword>
<evidence type="ECO:0000313" key="1">
    <source>
        <dbReference type="EMBL" id="KAL1642200.1"/>
    </source>
</evidence>
<reference evidence="1 2" key="1">
    <citation type="journal article" date="2023" name="Plant Dis.">
        <title>First Report of Diplodia intermedia Causing Canker and Dieback Diseases on Apple Trees in Canada.</title>
        <authorList>
            <person name="Ellouze W."/>
            <person name="Ilyukhin E."/>
            <person name="Sulman M."/>
            <person name="Ali S."/>
        </authorList>
    </citation>
    <scope>NUCLEOTIDE SEQUENCE [LARGE SCALE GENOMIC DNA]</scope>
    <source>
        <strain evidence="1 2">M45-28</strain>
    </source>
</reference>
<sequence>MAAYIAPICLMMQWQLKVPPHKIISFSYFRRAFLTFSRCPILSNPYYAIAFFIRAKRYPTTNMAARKTYLLAPNFDFAPDGAIALGNIIADPFEPHRPLTTLDASKPHPEIISKPDHNYTINRESSRDINAGVWAQFLDIVGGNIGARRGKETNTEYKMDTLETIMFKTEPTEEMVNERLKSPLVRNIMQYNSAFCRPVYMITGIKVAKGLQSTAQNAYTKGGDIGATVPSPGGISVGANVDISQGRGQTTSFQAGVDVVFAYQLLKIGLKGWKEKTIELDEFKHKAALLSDSSDEEEEALEADVSAATSFDISNAVGGDVSVTHVEIDDEEGDFGVVFKST</sequence>
<comment type="caution">
    <text evidence="1">The sequence shown here is derived from an EMBL/GenBank/DDBJ whole genome shotgun (WGS) entry which is preliminary data.</text>
</comment>
<dbReference type="EMBL" id="JAKEKT020000034">
    <property type="protein sequence ID" value="KAL1642200.1"/>
    <property type="molecule type" value="Genomic_DNA"/>
</dbReference>
<evidence type="ECO:0000313" key="2">
    <source>
        <dbReference type="Proteomes" id="UP001521184"/>
    </source>
</evidence>
<accession>A0ABR3TQ75</accession>